<comment type="caution">
    <text evidence="3">The sequence shown here is derived from an EMBL/GenBank/DDBJ whole genome shotgun (WGS) entry which is preliminary data.</text>
</comment>
<evidence type="ECO:0000313" key="3">
    <source>
        <dbReference type="EMBL" id="KIA63829.1"/>
    </source>
</evidence>
<name>A0ABR4ZFP8_9NOCA</name>
<keyword evidence="1" id="KW-0732">Signal</keyword>
<evidence type="ECO:0000256" key="1">
    <source>
        <dbReference type="SAM" id="SignalP"/>
    </source>
</evidence>
<gene>
    <name evidence="3" type="ORF">FG87_17180</name>
</gene>
<feature type="signal peptide" evidence="1">
    <location>
        <begin position="1"/>
        <end position="32"/>
    </location>
</feature>
<dbReference type="Gene3D" id="2.120.10.30">
    <property type="entry name" value="TolB, C-terminal domain"/>
    <property type="match status" value="1"/>
</dbReference>
<sequence length="323" mass="33488">MAIGLGSNRIGTAVLAVVLAAGLAAVTPTAAAAPTTTPQCADGWQVSTVVEGVGNLENLDSDGAGRFYVTGIVDGFLAHVDSTGRFEKLLTGLDFPAGVRVAGPYVYFLTGDGLTAAPGTLQRYEIATGAVTELLTGLNGPNGLLLLPDGDLLFTTIGVNAPQTGIGRYRPSTGEYTRTWSSLPLTNGLALAPNGRSIYTDNLTMRIFRIPLDAPESPVAIAGIPNLVTLPDDMEATRSDTLFVADHAFGAINKVDTRTGAACAIITGLIKPGATRNPPDGTTSVRIAPDGDSWALYVTAMDGTLRRLRPPADIDLTPATPTR</sequence>
<dbReference type="InterPro" id="IPR013658">
    <property type="entry name" value="SGL"/>
</dbReference>
<dbReference type="Pfam" id="PF08450">
    <property type="entry name" value="SGL"/>
    <property type="match status" value="1"/>
</dbReference>
<dbReference type="RefSeq" id="WP_043671368.1">
    <property type="nucleotide sequence ID" value="NZ_BDCI01000010.1"/>
</dbReference>
<keyword evidence="4" id="KW-1185">Reference proteome</keyword>
<evidence type="ECO:0000259" key="2">
    <source>
        <dbReference type="Pfam" id="PF08450"/>
    </source>
</evidence>
<proteinExistence type="predicted"/>
<organism evidence="3 4">
    <name type="scientific">Nocardia vulneris</name>
    <dbReference type="NCBI Taxonomy" id="1141657"/>
    <lineage>
        <taxon>Bacteria</taxon>
        <taxon>Bacillati</taxon>
        <taxon>Actinomycetota</taxon>
        <taxon>Actinomycetes</taxon>
        <taxon>Mycobacteriales</taxon>
        <taxon>Nocardiaceae</taxon>
        <taxon>Nocardia</taxon>
    </lineage>
</organism>
<protein>
    <recommendedName>
        <fullName evidence="2">SMP-30/Gluconolactonase/LRE-like region domain-containing protein</fullName>
    </recommendedName>
</protein>
<dbReference type="Proteomes" id="UP000031364">
    <property type="component" value="Unassembled WGS sequence"/>
</dbReference>
<accession>A0ABR4ZFP8</accession>
<reference evidence="3 4" key="1">
    <citation type="journal article" date="2014" name="Int. J. Syst. Evol. Microbiol.">
        <title>Nocardia vulneris sp. nov., isolated from wounds of human patients in North America.</title>
        <authorList>
            <person name="Lasker B.A."/>
            <person name="Bell M."/>
            <person name="Klenk H.P."/>
            <person name="Sproer C."/>
            <person name="Schumann C."/>
            <person name="Schumann P."/>
            <person name="Brown J.M."/>
        </authorList>
    </citation>
    <scope>NUCLEOTIDE SEQUENCE [LARGE SCALE GENOMIC DNA]</scope>
    <source>
        <strain evidence="3 4">W9851</strain>
    </source>
</reference>
<dbReference type="SUPFAM" id="SSF63829">
    <property type="entry name" value="Calcium-dependent phosphotriesterase"/>
    <property type="match status" value="1"/>
</dbReference>
<evidence type="ECO:0000313" key="4">
    <source>
        <dbReference type="Proteomes" id="UP000031364"/>
    </source>
</evidence>
<feature type="domain" description="SMP-30/Gluconolactonase/LRE-like region" evidence="2">
    <location>
        <begin position="115"/>
        <end position="263"/>
    </location>
</feature>
<dbReference type="InterPro" id="IPR011042">
    <property type="entry name" value="6-blade_b-propeller_TolB-like"/>
</dbReference>
<dbReference type="EMBL" id="JNFP01000018">
    <property type="protein sequence ID" value="KIA63829.1"/>
    <property type="molecule type" value="Genomic_DNA"/>
</dbReference>
<feature type="chain" id="PRO_5045287494" description="SMP-30/Gluconolactonase/LRE-like region domain-containing protein" evidence="1">
    <location>
        <begin position="33"/>
        <end position="323"/>
    </location>
</feature>